<keyword evidence="1" id="KW-1133">Transmembrane helix</keyword>
<dbReference type="AlphaFoldDB" id="W9RBC0"/>
<protein>
    <submittedName>
        <fullName evidence="2">L-galactono-1,4-lactone dehydrogenase 1</fullName>
    </submittedName>
</protein>
<name>W9RBC0_9ROSA</name>
<feature type="transmembrane region" description="Helical" evidence="1">
    <location>
        <begin position="57"/>
        <end position="75"/>
    </location>
</feature>
<keyword evidence="3" id="KW-1185">Reference proteome</keyword>
<sequence>MLRALPLKRSLHHHLKSLSSIFFFTSPISQNPLNATRAFSTSSSSSSSSSDAELRKYLGYTALLLFCGAATYYSFPFPDPLKPAFSF</sequence>
<accession>W9RBC0</accession>
<evidence type="ECO:0000313" key="2">
    <source>
        <dbReference type="EMBL" id="EXB80940.1"/>
    </source>
</evidence>
<gene>
    <name evidence="2" type="ORF">L484_005686</name>
</gene>
<dbReference type="EMBL" id="KE344828">
    <property type="protein sequence ID" value="EXB80940.1"/>
    <property type="molecule type" value="Genomic_DNA"/>
</dbReference>
<proteinExistence type="predicted"/>
<organism evidence="2 3">
    <name type="scientific">Morus notabilis</name>
    <dbReference type="NCBI Taxonomy" id="981085"/>
    <lineage>
        <taxon>Eukaryota</taxon>
        <taxon>Viridiplantae</taxon>
        <taxon>Streptophyta</taxon>
        <taxon>Embryophyta</taxon>
        <taxon>Tracheophyta</taxon>
        <taxon>Spermatophyta</taxon>
        <taxon>Magnoliopsida</taxon>
        <taxon>eudicotyledons</taxon>
        <taxon>Gunneridae</taxon>
        <taxon>Pentapetalae</taxon>
        <taxon>rosids</taxon>
        <taxon>fabids</taxon>
        <taxon>Rosales</taxon>
        <taxon>Moraceae</taxon>
        <taxon>Moreae</taxon>
        <taxon>Morus</taxon>
    </lineage>
</organism>
<reference evidence="3" key="1">
    <citation type="submission" date="2013-01" db="EMBL/GenBank/DDBJ databases">
        <title>Draft Genome Sequence of a Mulberry Tree, Morus notabilis C.K. Schneid.</title>
        <authorList>
            <person name="He N."/>
            <person name="Zhao S."/>
        </authorList>
    </citation>
    <scope>NUCLEOTIDE SEQUENCE</scope>
</reference>
<keyword evidence="1" id="KW-0472">Membrane</keyword>
<evidence type="ECO:0000313" key="3">
    <source>
        <dbReference type="Proteomes" id="UP000030645"/>
    </source>
</evidence>
<keyword evidence="1" id="KW-0812">Transmembrane</keyword>
<evidence type="ECO:0000256" key="1">
    <source>
        <dbReference type="SAM" id="Phobius"/>
    </source>
</evidence>
<dbReference type="STRING" id="981085.W9RBC0"/>
<dbReference type="Proteomes" id="UP000030645">
    <property type="component" value="Unassembled WGS sequence"/>
</dbReference>